<gene>
    <name evidence="2" type="ORF">BQ8482_110002</name>
</gene>
<sequence>MPESTASNAVSYTTPVGTILICRLAVPILERIASQATSWLRMSAEVQSTTERPPKVCPGSSEDSV</sequence>
<evidence type="ECO:0000313" key="3">
    <source>
        <dbReference type="Proteomes" id="UP000245698"/>
    </source>
</evidence>
<protein>
    <submittedName>
        <fullName evidence="2">Uncharacterized protein</fullName>
    </submittedName>
</protein>
<evidence type="ECO:0000256" key="1">
    <source>
        <dbReference type="SAM" id="MobiDB-lite"/>
    </source>
</evidence>
<reference evidence="3" key="1">
    <citation type="submission" date="2016-12" db="EMBL/GenBank/DDBJ databases">
        <authorList>
            <person name="Brunel B."/>
        </authorList>
    </citation>
    <scope>NUCLEOTIDE SEQUENCE [LARGE SCALE GENOMIC DNA]</scope>
</reference>
<accession>A0A2P9AAC4</accession>
<feature type="region of interest" description="Disordered" evidence="1">
    <location>
        <begin position="45"/>
        <end position="65"/>
    </location>
</feature>
<evidence type="ECO:0000313" key="2">
    <source>
        <dbReference type="EMBL" id="SJM28072.1"/>
    </source>
</evidence>
<name>A0A2P9AAC4_9HYPH</name>
<dbReference type="EMBL" id="FUIG01000013">
    <property type="protein sequence ID" value="SJM28072.1"/>
    <property type="molecule type" value="Genomic_DNA"/>
</dbReference>
<dbReference type="AlphaFoldDB" id="A0A2P9AAC4"/>
<dbReference type="Proteomes" id="UP000245698">
    <property type="component" value="Unassembled WGS sequence"/>
</dbReference>
<proteinExistence type="predicted"/>
<organism evidence="2 3">
    <name type="scientific">Mesorhizobium delmotii</name>
    <dbReference type="NCBI Taxonomy" id="1631247"/>
    <lineage>
        <taxon>Bacteria</taxon>
        <taxon>Pseudomonadati</taxon>
        <taxon>Pseudomonadota</taxon>
        <taxon>Alphaproteobacteria</taxon>
        <taxon>Hyphomicrobiales</taxon>
        <taxon>Phyllobacteriaceae</taxon>
        <taxon>Mesorhizobium</taxon>
    </lineage>
</organism>
<keyword evidence="3" id="KW-1185">Reference proteome</keyword>